<feature type="compositionally biased region" description="Polar residues" evidence="1">
    <location>
        <begin position="1"/>
        <end position="17"/>
    </location>
</feature>
<comment type="caution">
    <text evidence="3">The sequence shown here is derived from an EMBL/GenBank/DDBJ whole genome shotgun (WGS) entry which is preliminary data.</text>
</comment>
<dbReference type="InterPro" id="IPR025295">
    <property type="entry name" value="eCIS_core_dom"/>
</dbReference>
<dbReference type="EMBL" id="BOSE01000003">
    <property type="protein sequence ID" value="GIP16286.1"/>
    <property type="molecule type" value="Genomic_DNA"/>
</dbReference>
<accession>A0A919YS22</accession>
<evidence type="ECO:0000313" key="4">
    <source>
        <dbReference type="Proteomes" id="UP000683139"/>
    </source>
</evidence>
<sequence length="584" mass="66728">MHKYQQAASSQMVNSTPKRVRPTVQLRQTPGQLLQQTIGNQATAQLMQAGLAKDSTNEPHYERSTALPEPLMQRIERISGFSLDDVQVFYGSNKPDQLGAHAFAQGNQIHLAPSQERHLPHEAWHIVQQRQGRVQPTSQLGDIKINDQSHLEHEATTMGSLAASNQQLENQYLPSQTGFSSFPSNSATQLARKTENYSKNKDKEERKRHNDAITRIVDTIVTIVEQSRQQALQWSDLESRQDSGHLQQWYGTARAYCEDQSNLPSYFWANFGYAVETLACEALAKYSFMPYNVNFQISHGHTRPDIVVFNNFQEIAWIDITSDGSETHIYDKDGSGWETKLFVYEVLYDSLDPLEVMSGSDNPYFSEYGGYLKNERSIFANEKTRVKNSWSQKLRRYGDKHMPSTLKGGMKKREQLTTNFFTGIMGDELESIRNKNQAIKGGIQELGGTYTEFGFKKAKVNTGLIRRRIEQEARVKSARERKLLELRTKQTLNLDLNTYADHPLVKQFKGQFARHNEDHLIIQMGFALHNALLKRDELVMLKETEQLEDEVIVEVDDMLQQFPTTLDVNELSSWITSAARLLAD</sequence>
<dbReference type="RefSeq" id="WP_213514555.1">
    <property type="nucleotide sequence ID" value="NZ_BOSE01000003.1"/>
</dbReference>
<feature type="domain" description="eCIS core" evidence="2">
    <location>
        <begin position="67"/>
        <end position="132"/>
    </location>
</feature>
<proteinExistence type="predicted"/>
<gene>
    <name evidence="3" type="ORF">J40TS1_19280</name>
</gene>
<dbReference type="Proteomes" id="UP000683139">
    <property type="component" value="Unassembled WGS sequence"/>
</dbReference>
<dbReference type="Pfam" id="PF13699">
    <property type="entry name" value="eCIS_core"/>
    <property type="match status" value="1"/>
</dbReference>
<organism evidence="3 4">
    <name type="scientific">Paenibacillus montaniterrae</name>
    <dbReference type="NCBI Taxonomy" id="429341"/>
    <lineage>
        <taxon>Bacteria</taxon>
        <taxon>Bacillati</taxon>
        <taxon>Bacillota</taxon>
        <taxon>Bacilli</taxon>
        <taxon>Bacillales</taxon>
        <taxon>Paenibacillaceae</taxon>
        <taxon>Paenibacillus</taxon>
    </lineage>
</organism>
<feature type="region of interest" description="Disordered" evidence="1">
    <location>
        <begin position="1"/>
        <end position="21"/>
    </location>
</feature>
<evidence type="ECO:0000256" key="1">
    <source>
        <dbReference type="SAM" id="MobiDB-lite"/>
    </source>
</evidence>
<dbReference type="AlphaFoldDB" id="A0A919YS22"/>
<evidence type="ECO:0000259" key="2">
    <source>
        <dbReference type="Pfam" id="PF13699"/>
    </source>
</evidence>
<protein>
    <recommendedName>
        <fullName evidence="2">eCIS core domain-containing protein</fullName>
    </recommendedName>
</protein>
<reference evidence="3" key="1">
    <citation type="submission" date="2021-03" db="EMBL/GenBank/DDBJ databases">
        <title>Antimicrobial resistance genes in bacteria isolated from Japanese honey, and their potential for conferring macrolide and lincosamide resistance in the American foulbrood pathogen Paenibacillus larvae.</title>
        <authorList>
            <person name="Okamoto M."/>
            <person name="Kumagai M."/>
            <person name="Kanamori H."/>
            <person name="Takamatsu D."/>
        </authorList>
    </citation>
    <scope>NUCLEOTIDE SEQUENCE</scope>
    <source>
        <strain evidence="3">J40TS1</strain>
    </source>
</reference>
<keyword evidence="4" id="KW-1185">Reference proteome</keyword>
<feature type="compositionally biased region" description="Polar residues" evidence="1">
    <location>
        <begin position="175"/>
        <end position="191"/>
    </location>
</feature>
<name>A0A919YS22_9BACL</name>
<feature type="region of interest" description="Disordered" evidence="1">
    <location>
        <begin position="175"/>
        <end position="208"/>
    </location>
</feature>
<feature type="compositionally biased region" description="Basic and acidic residues" evidence="1">
    <location>
        <begin position="192"/>
        <end position="208"/>
    </location>
</feature>
<evidence type="ECO:0000313" key="3">
    <source>
        <dbReference type="EMBL" id="GIP16286.1"/>
    </source>
</evidence>